<organism evidence="2 3">
    <name type="scientific">Methylobacterium isbiliense</name>
    <dbReference type="NCBI Taxonomy" id="315478"/>
    <lineage>
        <taxon>Bacteria</taxon>
        <taxon>Pseudomonadati</taxon>
        <taxon>Pseudomonadota</taxon>
        <taxon>Alphaproteobacteria</taxon>
        <taxon>Hyphomicrobiales</taxon>
        <taxon>Methylobacteriaceae</taxon>
        <taxon>Methylobacterium</taxon>
    </lineage>
</organism>
<evidence type="ECO:0000259" key="1">
    <source>
        <dbReference type="Pfam" id="PF01243"/>
    </source>
</evidence>
<dbReference type="Pfam" id="PF01243">
    <property type="entry name" value="PNPOx_N"/>
    <property type="match status" value="1"/>
</dbReference>
<reference evidence="2" key="2">
    <citation type="submission" date="2021-08" db="EMBL/GenBank/DDBJ databases">
        <authorList>
            <person name="Tani A."/>
            <person name="Ola A."/>
            <person name="Ogura Y."/>
            <person name="Katsura K."/>
            <person name="Hayashi T."/>
        </authorList>
    </citation>
    <scope>NUCLEOTIDE SEQUENCE</scope>
    <source>
        <strain evidence="2">DSM 17168</strain>
    </source>
</reference>
<feature type="domain" description="Pyridoxamine 5'-phosphate oxidase N-terminal" evidence="1">
    <location>
        <begin position="45"/>
        <end position="137"/>
    </location>
</feature>
<evidence type="ECO:0000313" key="3">
    <source>
        <dbReference type="Proteomes" id="UP001055153"/>
    </source>
</evidence>
<comment type="caution">
    <text evidence="2">The sequence shown here is derived from an EMBL/GenBank/DDBJ whole genome shotgun (WGS) entry which is preliminary data.</text>
</comment>
<accession>A0ABQ4SEQ0</accession>
<dbReference type="PANTHER" id="PTHR42815">
    <property type="entry name" value="FAD-BINDING, PUTATIVE (AFU_ORTHOLOGUE AFUA_6G07600)-RELATED"/>
    <property type="match status" value="1"/>
</dbReference>
<proteinExistence type="predicted"/>
<dbReference type="RefSeq" id="WP_238235164.1">
    <property type="nucleotide sequence ID" value="NZ_BPQQ01000022.1"/>
</dbReference>
<dbReference type="InterPro" id="IPR012349">
    <property type="entry name" value="Split_barrel_FMN-bd"/>
</dbReference>
<dbReference type="Gene3D" id="2.30.110.10">
    <property type="entry name" value="Electron Transport, Fmn-binding Protein, Chain A"/>
    <property type="match status" value="1"/>
</dbReference>
<sequence length="193" mass="21637">MRRFLDTLFTPAVRAQQERLGSPFAQARPHPDEVPGDVHLGAPEAEFLAARDSFYLASVTETGWPYIQHRGGPPGFVRVLDPDTLAWAEFAGNRQYISLGNVSADDRVSLFFMDYAARHRLKLIGHLAMHEAAERPDLATAVAPGLYRGRLERVAVLRVAGFDWNCPQHITPRFTAAEIEAAMERRRRALMAE</sequence>
<keyword evidence="3" id="KW-1185">Reference proteome</keyword>
<gene>
    <name evidence="2" type="ORF">GMJLKIPL_2211</name>
</gene>
<dbReference type="InterPro" id="IPR011576">
    <property type="entry name" value="Pyridox_Oxase_N"/>
</dbReference>
<protein>
    <recommendedName>
        <fullName evidence="1">Pyridoxamine 5'-phosphate oxidase N-terminal domain-containing protein</fullName>
    </recommendedName>
</protein>
<dbReference type="EMBL" id="BPQQ01000022">
    <property type="protein sequence ID" value="GJE00290.1"/>
    <property type="molecule type" value="Genomic_DNA"/>
</dbReference>
<dbReference type="PANTHER" id="PTHR42815:SF2">
    <property type="entry name" value="FAD-BINDING, PUTATIVE (AFU_ORTHOLOGUE AFUA_6G07600)-RELATED"/>
    <property type="match status" value="1"/>
</dbReference>
<dbReference type="SUPFAM" id="SSF50475">
    <property type="entry name" value="FMN-binding split barrel"/>
    <property type="match status" value="1"/>
</dbReference>
<name>A0ABQ4SEQ0_9HYPH</name>
<evidence type="ECO:0000313" key="2">
    <source>
        <dbReference type="EMBL" id="GJE00290.1"/>
    </source>
</evidence>
<reference evidence="2" key="1">
    <citation type="journal article" date="2021" name="Front. Microbiol.">
        <title>Comprehensive Comparative Genomics and Phenotyping of Methylobacterium Species.</title>
        <authorList>
            <person name="Alessa O."/>
            <person name="Ogura Y."/>
            <person name="Fujitani Y."/>
            <person name="Takami H."/>
            <person name="Hayashi T."/>
            <person name="Sahin N."/>
            <person name="Tani A."/>
        </authorList>
    </citation>
    <scope>NUCLEOTIDE SEQUENCE</scope>
    <source>
        <strain evidence="2">DSM 17168</strain>
    </source>
</reference>
<dbReference type="Proteomes" id="UP001055153">
    <property type="component" value="Unassembled WGS sequence"/>
</dbReference>